<proteinExistence type="inferred from homology"/>
<dbReference type="Gene3D" id="3.30.40.10">
    <property type="entry name" value="Zinc/RING finger domain, C3HC4 (zinc finger)"/>
    <property type="match status" value="1"/>
</dbReference>
<feature type="site" description="Histone H3K4me3 binding" evidence="11">
    <location>
        <position position="230"/>
    </location>
</feature>
<keyword evidence="5 13" id="KW-0863">Zinc-finger</keyword>
<dbReference type="GO" id="GO:0008270">
    <property type="term" value="F:zinc ion binding"/>
    <property type="evidence" value="ECO:0007669"/>
    <property type="project" value="UniProtKB-KW"/>
</dbReference>
<feature type="site" description="Histone H3K4me3 binding" evidence="11">
    <location>
        <position position="207"/>
    </location>
</feature>
<evidence type="ECO:0000313" key="18">
    <source>
        <dbReference type="EMBL" id="OBZ70433.1"/>
    </source>
</evidence>
<feature type="binding site" evidence="12">
    <location>
        <position position="235"/>
    </location>
    <ligand>
        <name>Zn(2+)</name>
        <dbReference type="ChEBI" id="CHEBI:29105"/>
        <label>1</label>
    </ligand>
</feature>
<evidence type="ECO:0000256" key="11">
    <source>
        <dbReference type="PIRSR" id="PIRSR628651-50"/>
    </source>
</evidence>
<sequence length="259" mass="28628">MNANLEEAANIAAEFVASLDNLPNETQHILAEIKHREARSQELQQEMQKESAKYIRHSMRSSEIMTLAEEKEALAQQLVRLIERARARLDYDLNRVLVLQGDEQALQASYSLGSSARNAVQQMTESLRNAIAIPDAPSPSGVSVGPAQKKRRVTATASAGSIKLPSPAPCLQAPTGRVSDQDEDAEGEEDLEDATEEGGDAEDKELYCFCQKLSYGEMIACDNPDCRYQWFHLPCVNLKPPLPDSWYCEDCMKKGLGGQ</sequence>
<evidence type="ECO:0000256" key="1">
    <source>
        <dbReference type="ARBA" id="ARBA00004123"/>
    </source>
</evidence>
<feature type="binding site" evidence="12">
    <location>
        <position position="208"/>
    </location>
    <ligand>
        <name>Zn(2+)</name>
        <dbReference type="ChEBI" id="CHEBI:29105"/>
        <label>1</label>
    </ligand>
</feature>
<feature type="binding site" evidence="12">
    <location>
        <position position="210"/>
    </location>
    <ligand>
        <name>Zn(2+)</name>
        <dbReference type="ChEBI" id="CHEBI:29105"/>
        <label>1</label>
    </ligand>
</feature>
<dbReference type="PROSITE" id="PS50016">
    <property type="entry name" value="ZF_PHD_2"/>
    <property type="match status" value="1"/>
</dbReference>
<evidence type="ECO:0000256" key="5">
    <source>
        <dbReference type="ARBA" id="ARBA00022771"/>
    </source>
</evidence>
<keyword evidence="3" id="KW-0341">Growth regulation</keyword>
<dbReference type="CDD" id="cd16858">
    <property type="entry name" value="ING_ING3_Yng2p"/>
    <property type="match status" value="1"/>
</dbReference>
<dbReference type="PANTHER" id="PTHR10333">
    <property type="entry name" value="INHIBITOR OF GROWTH PROTEIN"/>
    <property type="match status" value="1"/>
</dbReference>
<comment type="subunit">
    <text evidence="14">Component of an histone acetyltransferase complex. Interacts with H3K4me3 and to a lesser extent with H3K4me2.</text>
</comment>
<feature type="site" description="Histone H3K4me3 binding" evidence="11">
    <location>
        <position position="222"/>
    </location>
</feature>
<dbReference type="Gene3D" id="6.10.140.1740">
    <property type="match status" value="1"/>
</dbReference>
<feature type="domain" description="PHD-type" evidence="17">
    <location>
        <begin position="205"/>
        <end position="254"/>
    </location>
</feature>
<evidence type="ECO:0000256" key="8">
    <source>
        <dbReference type="ARBA" id="ARBA00023015"/>
    </source>
</evidence>
<keyword evidence="15" id="KW-0175">Coiled coil</keyword>
<evidence type="ECO:0000256" key="14">
    <source>
        <dbReference type="RuleBase" id="RU361213"/>
    </source>
</evidence>
<keyword evidence="9" id="KW-0804">Transcription</keyword>
<protein>
    <recommendedName>
        <fullName evidence="14">Chromatin modification-related protein</fullName>
    </recommendedName>
</protein>
<feature type="region of interest" description="Disordered" evidence="16">
    <location>
        <begin position="155"/>
        <end position="199"/>
    </location>
</feature>
<evidence type="ECO:0000256" key="9">
    <source>
        <dbReference type="ARBA" id="ARBA00023163"/>
    </source>
</evidence>
<dbReference type="InterPro" id="IPR013083">
    <property type="entry name" value="Znf_RING/FYVE/PHD"/>
</dbReference>
<feature type="binding site" evidence="12">
    <location>
        <position position="251"/>
    </location>
    <ligand>
        <name>Zn(2+)</name>
        <dbReference type="ChEBI" id="CHEBI:29105"/>
        <label>2</label>
    </ligand>
</feature>
<dbReference type="GO" id="GO:0005634">
    <property type="term" value="C:nucleus"/>
    <property type="evidence" value="ECO:0007669"/>
    <property type="project" value="UniProtKB-SubCell"/>
</dbReference>
<dbReference type="CDD" id="cd15505">
    <property type="entry name" value="PHD_ING"/>
    <property type="match status" value="1"/>
</dbReference>
<feature type="binding site" evidence="12">
    <location>
        <position position="221"/>
    </location>
    <ligand>
        <name>Zn(2+)</name>
        <dbReference type="ChEBI" id="CHEBI:29105"/>
        <label>2</label>
    </ligand>
</feature>
<dbReference type="InterPro" id="IPR011011">
    <property type="entry name" value="Znf_FYVE_PHD"/>
</dbReference>
<evidence type="ECO:0000256" key="16">
    <source>
        <dbReference type="SAM" id="MobiDB-lite"/>
    </source>
</evidence>
<dbReference type="Proteomes" id="UP000092993">
    <property type="component" value="Unassembled WGS sequence"/>
</dbReference>
<dbReference type="STRING" id="5627.A0A1C7M0G6"/>
<evidence type="ECO:0000256" key="2">
    <source>
        <dbReference type="ARBA" id="ARBA00010210"/>
    </source>
</evidence>
<evidence type="ECO:0000256" key="10">
    <source>
        <dbReference type="ARBA" id="ARBA00023242"/>
    </source>
</evidence>
<evidence type="ECO:0000256" key="15">
    <source>
        <dbReference type="SAM" id="Coils"/>
    </source>
</evidence>
<dbReference type="Pfam" id="PF12998">
    <property type="entry name" value="ING"/>
    <property type="match status" value="1"/>
</dbReference>
<evidence type="ECO:0000256" key="7">
    <source>
        <dbReference type="ARBA" id="ARBA00022853"/>
    </source>
</evidence>
<evidence type="ECO:0000256" key="6">
    <source>
        <dbReference type="ARBA" id="ARBA00022833"/>
    </source>
</evidence>
<evidence type="ECO:0000259" key="17">
    <source>
        <dbReference type="PROSITE" id="PS50016"/>
    </source>
</evidence>
<feature type="site" description="Histone H3K4me3 binding" evidence="11">
    <location>
        <position position="218"/>
    </location>
</feature>
<keyword evidence="19" id="KW-1185">Reference proteome</keyword>
<comment type="domain">
    <text evidence="14">The PHD-type zinc finger mediates the binding to H3K4me3.</text>
</comment>
<feature type="compositionally biased region" description="Acidic residues" evidence="16">
    <location>
        <begin position="181"/>
        <end position="199"/>
    </location>
</feature>
<feature type="coiled-coil region" evidence="15">
    <location>
        <begin position="33"/>
        <end position="88"/>
    </location>
</feature>
<evidence type="ECO:0000256" key="3">
    <source>
        <dbReference type="ARBA" id="ARBA00022604"/>
    </source>
</evidence>
<evidence type="ECO:0000256" key="12">
    <source>
        <dbReference type="PIRSR" id="PIRSR628651-51"/>
    </source>
</evidence>
<dbReference type="SMART" id="SM01408">
    <property type="entry name" value="ING"/>
    <property type="match status" value="1"/>
</dbReference>
<comment type="caution">
    <text evidence="18">The sequence shown here is derived from an EMBL/GenBank/DDBJ whole genome shotgun (WGS) entry which is preliminary data.</text>
</comment>
<dbReference type="SUPFAM" id="SSF57903">
    <property type="entry name" value="FYVE/PHD zinc finger"/>
    <property type="match status" value="1"/>
</dbReference>
<dbReference type="InterPro" id="IPR001965">
    <property type="entry name" value="Znf_PHD"/>
</dbReference>
<dbReference type="InterPro" id="IPR024610">
    <property type="entry name" value="ING_N_histone-binding"/>
</dbReference>
<dbReference type="GO" id="GO:0000785">
    <property type="term" value="C:chromatin"/>
    <property type="evidence" value="ECO:0007669"/>
    <property type="project" value="UniProtKB-ARBA"/>
</dbReference>
<reference evidence="18 19" key="1">
    <citation type="submission" date="2016-03" db="EMBL/GenBank/DDBJ databases">
        <title>Whole genome sequencing of Grifola frondosa 9006-11.</title>
        <authorList>
            <person name="Min B."/>
            <person name="Park H."/>
            <person name="Kim J.-G."/>
            <person name="Cho H."/>
            <person name="Oh Y.-L."/>
            <person name="Kong W.-S."/>
            <person name="Choi I.-G."/>
        </authorList>
    </citation>
    <scope>NUCLEOTIDE SEQUENCE [LARGE SCALE GENOMIC DNA]</scope>
    <source>
        <strain evidence="18 19">9006-11</strain>
    </source>
</reference>
<feature type="binding site" evidence="12">
    <location>
        <position position="248"/>
    </location>
    <ligand>
        <name>Zn(2+)</name>
        <dbReference type="ChEBI" id="CHEBI:29105"/>
        <label>2</label>
    </ligand>
</feature>
<comment type="function">
    <text evidence="14">Component of an histone acetyltransferase complex.</text>
</comment>
<dbReference type="InterPro" id="IPR028651">
    <property type="entry name" value="ING_fam"/>
</dbReference>
<dbReference type="InterPro" id="IPR019787">
    <property type="entry name" value="Znf_PHD-finger"/>
</dbReference>
<dbReference type="OMA" id="YCYCQKL"/>
<dbReference type="InterPro" id="IPR019786">
    <property type="entry name" value="Zinc_finger_PHD-type_CS"/>
</dbReference>
<accession>A0A1C7M0G6</accession>
<dbReference type="EMBL" id="LUGG01000014">
    <property type="protein sequence ID" value="OBZ70433.1"/>
    <property type="molecule type" value="Genomic_DNA"/>
</dbReference>
<dbReference type="SMART" id="SM00249">
    <property type="entry name" value="PHD"/>
    <property type="match status" value="1"/>
</dbReference>
<keyword evidence="10 14" id="KW-0539">Nucleus</keyword>
<evidence type="ECO:0000256" key="13">
    <source>
        <dbReference type="PROSITE-ProRule" id="PRU00146"/>
    </source>
</evidence>
<keyword evidence="6 12" id="KW-0862">Zinc</keyword>
<keyword evidence="7 14" id="KW-0156">Chromatin regulator</keyword>
<dbReference type="PROSITE" id="PS01359">
    <property type="entry name" value="ZF_PHD_1"/>
    <property type="match status" value="1"/>
</dbReference>
<gene>
    <name evidence="18" type="primary">png1</name>
    <name evidence="18" type="ORF">A0H81_09677</name>
</gene>
<feature type="binding site" evidence="12">
    <location>
        <position position="232"/>
    </location>
    <ligand>
        <name>Zn(2+)</name>
        <dbReference type="ChEBI" id="CHEBI:29105"/>
        <label>1</label>
    </ligand>
</feature>
<name>A0A1C7M0G6_GRIFR</name>
<keyword evidence="8" id="KW-0805">Transcription regulation</keyword>
<dbReference type="PANTHER" id="PTHR10333:SF103">
    <property type="entry name" value="INHIBITOR OF GROWTH PROTEIN 3"/>
    <property type="match status" value="1"/>
</dbReference>
<organism evidence="18 19">
    <name type="scientific">Grifola frondosa</name>
    <name type="common">Maitake</name>
    <name type="synonym">Polyporus frondosus</name>
    <dbReference type="NCBI Taxonomy" id="5627"/>
    <lineage>
        <taxon>Eukaryota</taxon>
        <taxon>Fungi</taxon>
        <taxon>Dikarya</taxon>
        <taxon>Basidiomycota</taxon>
        <taxon>Agaricomycotina</taxon>
        <taxon>Agaricomycetes</taxon>
        <taxon>Polyporales</taxon>
        <taxon>Grifolaceae</taxon>
        <taxon>Grifola</taxon>
    </lineage>
</organism>
<evidence type="ECO:0000313" key="19">
    <source>
        <dbReference type="Proteomes" id="UP000092993"/>
    </source>
</evidence>
<evidence type="ECO:0000256" key="4">
    <source>
        <dbReference type="ARBA" id="ARBA00022723"/>
    </source>
</evidence>
<dbReference type="OrthoDB" id="5411773at2759"/>
<comment type="similarity">
    <text evidence="2 14">Belongs to the ING family.</text>
</comment>
<comment type="subcellular location">
    <subcellularLocation>
        <location evidence="1 14">Nucleus</location>
    </subcellularLocation>
</comment>
<dbReference type="GO" id="GO:0006325">
    <property type="term" value="P:chromatin organization"/>
    <property type="evidence" value="ECO:0007669"/>
    <property type="project" value="UniProtKB-KW"/>
</dbReference>
<feature type="binding site" evidence="12">
    <location>
        <position position="226"/>
    </location>
    <ligand>
        <name>Zn(2+)</name>
        <dbReference type="ChEBI" id="CHEBI:29105"/>
        <label>2</label>
    </ligand>
</feature>
<keyword evidence="4 12" id="KW-0479">Metal-binding</keyword>
<dbReference type="AlphaFoldDB" id="A0A1C7M0G6"/>